<evidence type="ECO:0000256" key="1">
    <source>
        <dbReference type="ARBA" id="ARBA00023015"/>
    </source>
</evidence>
<dbReference type="AlphaFoldDB" id="A0AAP0NS41"/>
<dbReference type="InterPro" id="IPR006447">
    <property type="entry name" value="Myb_dom_plants"/>
</dbReference>
<evidence type="ECO:0000256" key="3">
    <source>
        <dbReference type="ARBA" id="ARBA00023242"/>
    </source>
</evidence>
<accession>A0AAP0NS41</accession>
<dbReference type="InterPro" id="IPR017930">
    <property type="entry name" value="Myb_dom"/>
</dbReference>
<dbReference type="InterPro" id="IPR009057">
    <property type="entry name" value="Homeodomain-like_sf"/>
</dbReference>
<evidence type="ECO:0000256" key="2">
    <source>
        <dbReference type="ARBA" id="ARBA00023163"/>
    </source>
</evidence>
<organism evidence="6 7">
    <name type="scientific">Stephania japonica</name>
    <dbReference type="NCBI Taxonomy" id="461633"/>
    <lineage>
        <taxon>Eukaryota</taxon>
        <taxon>Viridiplantae</taxon>
        <taxon>Streptophyta</taxon>
        <taxon>Embryophyta</taxon>
        <taxon>Tracheophyta</taxon>
        <taxon>Spermatophyta</taxon>
        <taxon>Magnoliopsida</taxon>
        <taxon>Ranunculales</taxon>
        <taxon>Menispermaceae</taxon>
        <taxon>Menispermoideae</taxon>
        <taxon>Cissampelideae</taxon>
        <taxon>Stephania</taxon>
    </lineage>
</organism>
<keyword evidence="3" id="KW-0539">Nucleus</keyword>
<protein>
    <recommendedName>
        <fullName evidence="5">HTH myb-type domain-containing protein</fullName>
    </recommendedName>
</protein>
<dbReference type="Gene3D" id="1.10.10.60">
    <property type="entry name" value="Homeodomain-like"/>
    <property type="match status" value="1"/>
</dbReference>
<feature type="compositionally biased region" description="Polar residues" evidence="4">
    <location>
        <begin position="278"/>
        <end position="295"/>
    </location>
</feature>
<sequence length="313" mass="34965">MGSCGRNGAVRQYVRSKVPRLRWTPELHHCFVHAIERLGGQDKATPKLVLQLMDVRGLTISHVKSHLQMYRSMKSDLSRQDGHHGQQRSSDGSFDYQLDGCVEECSKPIKDEKKSLLFGPLPLKRALQCSGERICETVVSMPYCFDDYLSTMGHEKSGGIKESLIRSWQTTIGRSYSWWHEGVLCMRICNDEKKARKDEDQVTSVKLLELSKDMNNVFAPPRPPSSPSINGGHQQTRKGEDNDCAVLSLSLSLHPSTQSQKSNVSSSELSEPFSPTSKLSFQNQDCSTGFSSTSSKRNHCNLNLDLSISLIGT</sequence>
<feature type="region of interest" description="Disordered" evidence="4">
    <location>
        <begin position="215"/>
        <end position="240"/>
    </location>
</feature>
<feature type="region of interest" description="Disordered" evidence="4">
    <location>
        <begin position="255"/>
        <end position="295"/>
    </location>
</feature>
<dbReference type="InterPro" id="IPR001005">
    <property type="entry name" value="SANT/Myb"/>
</dbReference>
<dbReference type="PANTHER" id="PTHR31314">
    <property type="entry name" value="MYB FAMILY TRANSCRIPTION FACTOR PHL7-LIKE"/>
    <property type="match status" value="1"/>
</dbReference>
<comment type="caution">
    <text evidence="6">The sequence shown here is derived from an EMBL/GenBank/DDBJ whole genome shotgun (WGS) entry which is preliminary data.</text>
</comment>
<dbReference type="NCBIfam" id="TIGR01557">
    <property type="entry name" value="myb_SHAQKYF"/>
    <property type="match status" value="1"/>
</dbReference>
<feature type="domain" description="HTH myb-type" evidence="5">
    <location>
        <begin position="15"/>
        <end position="75"/>
    </location>
</feature>
<proteinExistence type="predicted"/>
<evidence type="ECO:0000259" key="5">
    <source>
        <dbReference type="PROSITE" id="PS51294"/>
    </source>
</evidence>
<dbReference type="Proteomes" id="UP001417504">
    <property type="component" value="Unassembled WGS sequence"/>
</dbReference>
<dbReference type="GO" id="GO:0003700">
    <property type="term" value="F:DNA-binding transcription factor activity"/>
    <property type="evidence" value="ECO:0007669"/>
    <property type="project" value="InterPro"/>
</dbReference>
<dbReference type="EMBL" id="JBBNAE010000006">
    <property type="protein sequence ID" value="KAK9115705.1"/>
    <property type="molecule type" value="Genomic_DNA"/>
</dbReference>
<keyword evidence="1" id="KW-0805">Transcription regulation</keyword>
<evidence type="ECO:0000313" key="7">
    <source>
        <dbReference type="Proteomes" id="UP001417504"/>
    </source>
</evidence>
<evidence type="ECO:0000313" key="6">
    <source>
        <dbReference type="EMBL" id="KAK9115705.1"/>
    </source>
</evidence>
<dbReference type="GO" id="GO:0003677">
    <property type="term" value="F:DNA binding"/>
    <property type="evidence" value="ECO:0007669"/>
    <property type="project" value="InterPro"/>
</dbReference>
<dbReference type="SUPFAM" id="SSF46689">
    <property type="entry name" value="Homeodomain-like"/>
    <property type="match status" value="1"/>
</dbReference>
<dbReference type="InterPro" id="IPR046955">
    <property type="entry name" value="PHR1-like"/>
</dbReference>
<name>A0AAP0NS41_9MAGN</name>
<dbReference type="PROSITE" id="PS51294">
    <property type="entry name" value="HTH_MYB"/>
    <property type="match status" value="1"/>
</dbReference>
<dbReference type="PANTHER" id="PTHR31314:SF188">
    <property type="entry name" value="TRANSCRIPTION FACTOR KAN2 ISOFORM X1-RELATED"/>
    <property type="match status" value="1"/>
</dbReference>
<dbReference type="Pfam" id="PF00249">
    <property type="entry name" value="Myb_DNA-binding"/>
    <property type="match status" value="1"/>
</dbReference>
<evidence type="ECO:0000256" key="4">
    <source>
        <dbReference type="SAM" id="MobiDB-lite"/>
    </source>
</evidence>
<keyword evidence="2" id="KW-0804">Transcription</keyword>
<keyword evidence="7" id="KW-1185">Reference proteome</keyword>
<gene>
    <name evidence="6" type="ORF">Sjap_014652</name>
</gene>
<reference evidence="6 7" key="1">
    <citation type="submission" date="2024-01" db="EMBL/GenBank/DDBJ databases">
        <title>Genome assemblies of Stephania.</title>
        <authorList>
            <person name="Yang L."/>
        </authorList>
    </citation>
    <scope>NUCLEOTIDE SEQUENCE [LARGE SCALE GENOMIC DNA]</scope>
    <source>
        <strain evidence="6">QJT</strain>
        <tissue evidence="6">Leaf</tissue>
    </source>
</reference>
<feature type="compositionally biased region" description="Low complexity" evidence="4">
    <location>
        <begin position="256"/>
        <end position="277"/>
    </location>
</feature>
<dbReference type="FunFam" id="1.10.10.60:FF:000002">
    <property type="entry name" value="Myb family transcription factor"/>
    <property type="match status" value="1"/>
</dbReference>